<comment type="similarity">
    <text evidence="1">Belongs to the bacterial solute-binding protein 3 family.</text>
</comment>
<accession>A0A7U7IA89</accession>
<evidence type="ECO:0000313" key="6">
    <source>
        <dbReference type="Proteomes" id="UP000583387"/>
    </source>
</evidence>
<dbReference type="EMBL" id="CAJFCI010000071">
    <property type="protein sequence ID" value="CAD5109105.1"/>
    <property type="molecule type" value="Genomic_DNA"/>
</dbReference>
<dbReference type="PANTHER" id="PTHR35936">
    <property type="entry name" value="MEMBRANE-BOUND LYTIC MUREIN TRANSGLYCOSYLASE F"/>
    <property type="match status" value="1"/>
</dbReference>
<dbReference type="RefSeq" id="WP_187672416.1">
    <property type="nucleotide sequence ID" value="NZ_CAJFCI010000071.1"/>
</dbReference>
<feature type="chain" id="PRO_5031548168" description="Solute-binding protein family 3/N-terminal domain-containing protein" evidence="3">
    <location>
        <begin position="19"/>
        <end position="251"/>
    </location>
</feature>
<keyword evidence="6" id="KW-1185">Reference proteome</keyword>
<evidence type="ECO:0000256" key="1">
    <source>
        <dbReference type="ARBA" id="ARBA00010333"/>
    </source>
</evidence>
<feature type="domain" description="Solute-binding protein family 3/N-terminal" evidence="4">
    <location>
        <begin position="42"/>
        <end position="243"/>
    </location>
</feature>
<dbReference type="Pfam" id="PF00497">
    <property type="entry name" value="SBP_bac_3"/>
    <property type="match status" value="1"/>
</dbReference>
<evidence type="ECO:0000256" key="3">
    <source>
        <dbReference type="SAM" id="SignalP"/>
    </source>
</evidence>
<comment type="caution">
    <text evidence="5">The sequence shown here is derived from an EMBL/GenBank/DDBJ whole genome shotgun (WGS) entry which is preliminary data.</text>
</comment>
<organism evidence="5 6">
    <name type="scientific">Zestomonas carbonaria</name>
    <dbReference type="NCBI Taxonomy" id="2762745"/>
    <lineage>
        <taxon>Bacteria</taxon>
        <taxon>Pseudomonadati</taxon>
        <taxon>Pseudomonadota</taxon>
        <taxon>Gammaproteobacteria</taxon>
        <taxon>Pseudomonadales</taxon>
        <taxon>Pseudomonadaceae</taxon>
        <taxon>Zestomonas</taxon>
    </lineage>
</organism>
<protein>
    <recommendedName>
        <fullName evidence="4">Solute-binding protein family 3/N-terminal domain-containing protein</fullName>
    </recommendedName>
</protein>
<keyword evidence="2 3" id="KW-0732">Signal</keyword>
<proteinExistence type="inferred from homology"/>
<dbReference type="PANTHER" id="PTHR35936:SF25">
    <property type="entry name" value="ABC TRANSPORTER SUBSTRATE-BINDING PROTEIN"/>
    <property type="match status" value="1"/>
</dbReference>
<dbReference type="SMART" id="SM00062">
    <property type="entry name" value="PBPb"/>
    <property type="match status" value="1"/>
</dbReference>
<evidence type="ECO:0000256" key="2">
    <source>
        <dbReference type="ARBA" id="ARBA00022729"/>
    </source>
</evidence>
<dbReference type="InterPro" id="IPR001638">
    <property type="entry name" value="Solute-binding_3/MltF_N"/>
</dbReference>
<feature type="signal peptide" evidence="3">
    <location>
        <begin position="1"/>
        <end position="18"/>
    </location>
</feature>
<evidence type="ECO:0000313" key="5">
    <source>
        <dbReference type="EMBL" id="CAD5109105.1"/>
    </source>
</evidence>
<dbReference type="SUPFAM" id="SSF53850">
    <property type="entry name" value="Periplasmic binding protein-like II"/>
    <property type="match status" value="1"/>
</dbReference>
<reference evidence="5 6" key="1">
    <citation type="submission" date="2020-08" db="EMBL/GenBank/DDBJ databases">
        <authorList>
            <person name="Criscuolo A."/>
        </authorList>
    </citation>
    <scope>NUCLEOTIDE SEQUENCE [LARGE SCALE GENOMIC DNA]</scope>
    <source>
        <strain evidence="5">CIP111764</strain>
    </source>
</reference>
<dbReference type="Proteomes" id="UP000583387">
    <property type="component" value="Unassembled WGS sequence"/>
</dbReference>
<sequence>MRSLILVLSLLGGSLALADEVQLSNGNWPPYLGEHLPHQGVASRIISEAFALEGIDVNWKFYPWARALHLAQRGELAGSAVWLRSPEREEQFFISDPVIDSHYLLFYRKDRPVDWQEIDDLASLRLGATTGYDYGEAFQAAEAEGRLQVRRQTSDELGLRQLLAGRLDALPLDKVVAYAMLHEHFSAADRARLSFHPKPLRSDSLHLLLSRQVAGNAELMERFNQGLRQLQESGKVAQYLREAEQAVTLAP</sequence>
<dbReference type="Gene3D" id="3.40.190.10">
    <property type="entry name" value="Periplasmic binding protein-like II"/>
    <property type="match status" value="2"/>
</dbReference>
<dbReference type="AlphaFoldDB" id="A0A7U7IA89"/>
<name>A0A7U7IA89_9GAMM</name>
<gene>
    <name evidence="5" type="ORF">PSEWESI4_03401</name>
</gene>
<evidence type="ECO:0000259" key="4">
    <source>
        <dbReference type="SMART" id="SM00062"/>
    </source>
</evidence>